<keyword evidence="2" id="KW-1185">Reference proteome</keyword>
<proteinExistence type="predicted"/>
<evidence type="ECO:0000313" key="2">
    <source>
        <dbReference type="Proteomes" id="UP000499080"/>
    </source>
</evidence>
<evidence type="ECO:0000313" key="1">
    <source>
        <dbReference type="EMBL" id="GBL91429.1"/>
    </source>
</evidence>
<dbReference type="EMBL" id="BGPR01000079">
    <property type="protein sequence ID" value="GBL91429.1"/>
    <property type="molecule type" value="Genomic_DNA"/>
</dbReference>
<accession>A0A4Y2BIL8</accession>
<comment type="caution">
    <text evidence="1">The sequence shown here is derived from an EMBL/GenBank/DDBJ whole genome shotgun (WGS) entry which is preliminary data.</text>
</comment>
<protein>
    <submittedName>
        <fullName evidence="1">Uncharacterized protein</fullName>
    </submittedName>
</protein>
<organism evidence="1 2">
    <name type="scientific">Araneus ventricosus</name>
    <name type="common">Orbweaver spider</name>
    <name type="synonym">Epeira ventricosa</name>
    <dbReference type="NCBI Taxonomy" id="182803"/>
    <lineage>
        <taxon>Eukaryota</taxon>
        <taxon>Metazoa</taxon>
        <taxon>Ecdysozoa</taxon>
        <taxon>Arthropoda</taxon>
        <taxon>Chelicerata</taxon>
        <taxon>Arachnida</taxon>
        <taxon>Araneae</taxon>
        <taxon>Araneomorphae</taxon>
        <taxon>Entelegynae</taxon>
        <taxon>Araneoidea</taxon>
        <taxon>Araneidae</taxon>
        <taxon>Araneus</taxon>
    </lineage>
</organism>
<sequence>MLSKNVANDLSYISASRDVCVHYPTTINVLQAANRFSDILCPNDLGAVILSCTIDIDCRYHYYVWDASSSNEAVHLQQRLRSLSSELVTLRNRLHVTGGGAPPSAPLNGHSLAAYQQVLVLNTLHIYKFTSSKKDHRVETRMGSQDA</sequence>
<dbReference type="Proteomes" id="UP000499080">
    <property type="component" value="Unassembled WGS sequence"/>
</dbReference>
<reference evidence="1 2" key="1">
    <citation type="journal article" date="2019" name="Sci. Rep.">
        <title>Orb-weaving spider Araneus ventricosus genome elucidates the spidroin gene catalogue.</title>
        <authorList>
            <person name="Kono N."/>
            <person name="Nakamura H."/>
            <person name="Ohtoshi R."/>
            <person name="Moran D.A.P."/>
            <person name="Shinohara A."/>
            <person name="Yoshida Y."/>
            <person name="Fujiwara M."/>
            <person name="Mori M."/>
            <person name="Tomita M."/>
            <person name="Arakawa K."/>
        </authorList>
    </citation>
    <scope>NUCLEOTIDE SEQUENCE [LARGE SCALE GENOMIC DNA]</scope>
</reference>
<dbReference type="AlphaFoldDB" id="A0A4Y2BIL8"/>
<name>A0A4Y2BIL8_ARAVE</name>
<dbReference type="OrthoDB" id="370884at2759"/>
<gene>
    <name evidence="1" type="ORF">AVEN_136928_1</name>
</gene>